<reference evidence="2" key="1">
    <citation type="journal article" date="2020" name="mSystems">
        <title>Genome- and Community-Level Interaction Insights into Carbon Utilization and Element Cycling Functions of Hydrothermarchaeota in Hydrothermal Sediment.</title>
        <authorList>
            <person name="Zhou Z."/>
            <person name="Liu Y."/>
            <person name="Xu W."/>
            <person name="Pan J."/>
            <person name="Luo Z.H."/>
            <person name="Li M."/>
        </authorList>
    </citation>
    <scope>NUCLEOTIDE SEQUENCE [LARGE SCALE GENOMIC DNA]</scope>
    <source>
        <strain evidence="2">SpSt-1233</strain>
    </source>
</reference>
<dbReference type="Pfam" id="PF13614">
    <property type="entry name" value="AAA_31"/>
    <property type="match status" value="1"/>
</dbReference>
<evidence type="ECO:0000313" key="2">
    <source>
        <dbReference type="EMBL" id="HER44161.1"/>
    </source>
</evidence>
<proteinExistence type="predicted"/>
<gene>
    <name evidence="2" type="ORF">ENO08_06850</name>
</gene>
<dbReference type="FunFam" id="3.40.50.300:FF:000285">
    <property type="entry name" value="Sporulation initiation inhibitor Soj"/>
    <property type="match status" value="1"/>
</dbReference>
<sequence>MGKIVAIANQKGGVGKTTTAVNLSASLGAAECRVLLVDIDPQANASSGLGVVREEGESTIYEVLIGEIRAEEAIVKTDLLDIIPSSPRLIGAEIELVSQIARETKLKNALAGVRDRYDYLIVDAPPSLGLLTLNTLTAADSILIPIQCEYYALEGLSQLLSTIRMVQKHLNPDLRIEGVLLTMFDKRLNLSSRVADEAISYFGDKVYDAIIPRNVRLSECPSFGRPVLLYDVQSAGSRSYLKLAAEFLRKQGSSRVPIEPALDRQAAGRGE</sequence>
<dbReference type="Proteomes" id="UP000886069">
    <property type="component" value="Unassembled WGS sequence"/>
</dbReference>
<evidence type="ECO:0000259" key="1">
    <source>
        <dbReference type="Pfam" id="PF13614"/>
    </source>
</evidence>
<dbReference type="EMBL" id="DSEC01000488">
    <property type="protein sequence ID" value="HER44161.1"/>
    <property type="molecule type" value="Genomic_DNA"/>
</dbReference>
<organism evidence="2">
    <name type="scientific">Eiseniibacteriota bacterium</name>
    <dbReference type="NCBI Taxonomy" id="2212470"/>
    <lineage>
        <taxon>Bacteria</taxon>
        <taxon>Candidatus Eiseniibacteriota</taxon>
    </lineage>
</organism>
<dbReference type="PANTHER" id="PTHR13696">
    <property type="entry name" value="P-LOOP CONTAINING NUCLEOSIDE TRIPHOSPHATE HYDROLASE"/>
    <property type="match status" value="1"/>
</dbReference>
<dbReference type="SUPFAM" id="SSF52540">
    <property type="entry name" value="P-loop containing nucleoside triphosphate hydrolases"/>
    <property type="match status" value="1"/>
</dbReference>
<dbReference type="PANTHER" id="PTHR13696:SF52">
    <property type="entry name" value="PARA FAMILY PROTEIN CT_582"/>
    <property type="match status" value="1"/>
</dbReference>
<accession>A0A7V2F4W0</accession>
<feature type="domain" description="AAA" evidence="1">
    <location>
        <begin position="3"/>
        <end position="176"/>
    </location>
</feature>
<comment type="caution">
    <text evidence="2">The sequence shown here is derived from an EMBL/GenBank/DDBJ whole genome shotgun (WGS) entry which is preliminary data.</text>
</comment>
<dbReference type="Gene3D" id="3.40.50.300">
    <property type="entry name" value="P-loop containing nucleotide triphosphate hydrolases"/>
    <property type="match status" value="1"/>
</dbReference>
<dbReference type="CDD" id="cd02042">
    <property type="entry name" value="ParAB_family"/>
    <property type="match status" value="1"/>
</dbReference>
<name>A0A7V2F4W0_UNCEI</name>
<dbReference type="AlphaFoldDB" id="A0A7V2F4W0"/>
<dbReference type="InterPro" id="IPR050678">
    <property type="entry name" value="DNA_Partitioning_ATPase"/>
</dbReference>
<protein>
    <submittedName>
        <fullName evidence="2">ParA family protein</fullName>
    </submittedName>
</protein>
<dbReference type="InterPro" id="IPR027417">
    <property type="entry name" value="P-loop_NTPase"/>
</dbReference>
<dbReference type="InterPro" id="IPR025669">
    <property type="entry name" value="AAA_dom"/>
</dbReference>